<evidence type="ECO:0000313" key="2">
    <source>
        <dbReference type="Proteomes" id="UP001060085"/>
    </source>
</evidence>
<accession>A0ACC0BSZ7</accession>
<organism evidence="1 2">
    <name type="scientific">Catharanthus roseus</name>
    <name type="common">Madagascar periwinkle</name>
    <name type="synonym">Vinca rosea</name>
    <dbReference type="NCBI Taxonomy" id="4058"/>
    <lineage>
        <taxon>Eukaryota</taxon>
        <taxon>Viridiplantae</taxon>
        <taxon>Streptophyta</taxon>
        <taxon>Embryophyta</taxon>
        <taxon>Tracheophyta</taxon>
        <taxon>Spermatophyta</taxon>
        <taxon>Magnoliopsida</taxon>
        <taxon>eudicotyledons</taxon>
        <taxon>Gunneridae</taxon>
        <taxon>Pentapetalae</taxon>
        <taxon>asterids</taxon>
        <taxon>lamiids</taxon>
        <taxon>Gentianales</taxon>
        <taxon>Apocynaceae</taxon>
        <taxon>Rauvolfioideae</taxon>
        <taxon>Vinceae</taxon>
        <taxon>Catharanthinae</taxon>
        <taxon>Catharanthus</taxon>
    </lineage>
</organism>
<dbReference type="EMBL" id="CM044702">
    <property type="protein sequence ID" value="KAI5675802.1"/>
    <property type="molecule type" value="Genomic_DNA"/>
</dbReference>
<name>A0ACC0BSZ7_CATRO</name>
<gene>
    <name evidence="1" type="ORF">M9H77_06752</name>
</gene>
<reference evidence="2" key="1">
    <citation type="journal article" date="2023" name="Nat. Plants">
        <title>Single-cell RNA sequencing provides a high-resolution roadmap for understanding the multicellular compartmentation of specialized metabolism.</title>
        <authorList>
            <person name="Sun S."/>
            <person name="Shen X."/>
            <person name="Li Y."/>
            <person name="Li Y."/>
            <person name="Wang S."/>
            <person name="Li R."/>
            <person name="Zhang H."/>
            <person name="Shen G."/>
            <person name="Guo B."/>
            <person name="Wei J."/>
            <person name="Xu J."/>
            <person name="St-Pierre B."/>
            <person name="Chen S."/>
            <person name="Sun C."/>
        </authorList>
    </citation>
    <scope>NUCLEOTIDE SEQUENCE [LARGE SCALE GENOMIC DNA]</scope>
</reference>
<comment type="caution">
    <text evidence="1">The sequence shown here is derived from an EMBL/GenBank/DDBJ whole genome shotgun (WGS) entry which is preliminary data.</text>
</comment>
<sequence length="455" mass="52529">MGEKKRKDRGDKQQREERLLKKNKGSNVSKTSKKEEGRRRGPGLPNVLRKEIDNLRSGAEVSGSEDEESNDFYEYEETYAEEEKQKNRRFDSVENYEYQIPDEIEESQDEDIESDEDFEGNNGKVEDGGRHSRMLQGITGLPSNAFEGERKTNEIVISEAYPESEYNPSCDILEGDRRISIQDLLDPLHGKGDFNKLRMNVKRVERNSKSLHAPLPRSDQERLERKAAHELMKKDITKWEPLVKRNREAPTIYFHEETDISVEDVKDRQNQLAKMRSLLFRHEMKARRIKKIKSKTYHWLLKKDRLKGTAVVVEMDPEAAKELAMKHEFKRAEERLTLKHKNSSKWAKRILKRGLSAQDEGTRVSIAEQLHQHALLTRKMNSMKESSDDSSDEDESGEISADSDQDGSSILLKKAKEKTLEVLEGNDEMPKSGVLSLPFMARGLKKRKEAADEEA</sequence>
<proteinExistence type="predicted"/>
<evidence type="ECO:0000313" key="1">
    <source>
        <dbReference type="EMBL" id="KAI5675802.1"/>
    </source>
</evidence>
<keyword evidence="2" id="KW-1185">Reference proteome</keyword>
<protein>
    <submittedName>
        <fullName evidence="1">Uncharacterized protein</fullName>
    </submittedName>
</protein>
<dbReference type="Proteomes" id="UP001060085">
    <property type="component" value="Linkage Group LG02"/>
</dbReference>